<evidence type="ECO:0000313" key="4">
    <source>
        <dbReference type="EMBL" id="MFD2188036.1"/>
    </source>
</evidence>
<dbReference type="InterPro" id="IPR050904">
    <property type="entry name" value="Adhesion/Biosynth-related"/>
</dbReference>
<feature type="compositionally biased region" description="Basic and acidic residues" evidence="1">
    <location>
        <begin position="25"/>
        <end position="36"/>
    </location>
</feature>
<name>A0ABW5B1M0_9FLAO</name>
<feature type="chain" id="PRO_5046676282" evidence="2">
    <location>
        <begin position="22"/>
        <end position="198"/>
    </location>
</feature>
<dbReference type="RefSeq" id="WP_378321042.1">
    <property type="nucleotide sequence ID" value="NZ_JBHUHY010000015.1"/>
</dbReference>
<evidence type="ECO:0000313" key="5">
    <source>
        <dbReference type="Proteomes" id="UP001597344"/>
    </source>
</evidence>
<dbReference type="PANTHER" id="PTHR10900">
    <property type="entry name" value="PERIOSTIN-RELATED"/>
    <property type="match status" value="1"/>
</dbReference>
<dbReference type="Pfam" id="PF02469">
    <property type="entry name" value="Fasciclin"/>
    <property type="match status" value="1"/>
</dbReference>
<evidence type="ECO:0000256" key="2">
    <source>
        <dbReference type="SAM" id="SignalP"/>
    </source>
</evidence>
<sequence length="198" mass="20687">MKKIVLTSFALVGLLISTSCGNNKKEAEKVEVEKEQVTPTETESTEKETSESSTIVAIAAANENFTTLVAAVKAADLVETLNSAGPFTVFAPLNDAFGKLPEGTLDGLLKPESKETLTSILTYHVVSGEFKAADVVKAINDNNGSFVITTVQGGNLTASLDGDSVILTDSKGNKSKVVLTDVDASNGVIHAIDTVVMP</sequence>
<dbReference type="PROSITE" id="PS51257">
    <property type="entry name" value="PROKAR_LIPOPROTEIN"/>
    <property type="match status" value="1"/>
</dbReference>
<dbReference type="Gene3D" id="2.30.180.10">
    <property type="entry name" value="FAS1 domain"/>
    <property type="match status" value="1"/>
</dbReference>
<dbReference type="EMBL" id="JBHUHY010000015">
    <property type="protein sequence ID" value="MFD2188036.1"/>
    <property type="molecule type" value="Genomic_DNA"/>
</dbReference>
<gene>
    <name evidence="4" type="ORF">ACFSJT_14635</name>
</gene>
<dbReference type="InterPro" id="IPR036378">
    <property type="entry name" value="FAS1_dom_sf"/>
</dbReference>
<feature type="domain" description="FAS1" evidence="3">
    <location>
        <begin position="52"/>
        <end position="196"/>
    </location>
</feature>
<dbReference type="Proteomes" id="UP001597344">
    <property type="component" value="Unassembled WGS sequence"/>
</dbReference>
<evidence type="ECO:0000259" key="3">
    <source>
        <dbReference type="PROSITE" id="PS50213"/>
    </source>
</evidence>
<accession>A0ABW5B1M0</accession>
<feature type="signal peptide" evidence="2">
    <location>
        <begin position="1"/>
        <end position="21"/>
    </location>
</feature>
<feature type="region of interest" description="Disordered" evidence="1">
    <location>
        <begin position="25"/>
        <end position="50"/>
    </location>
</feature>
<proteinExistence type="predicted"/>
<comment type="caution">
    <text evidence="4">The sequence shown here is derived from an EMBL/GenBank/DDBJ whole genome shotgun (WGS) entry which is preliminary data.</text>
</comment>
<reference evidence="5" key="1">
    <citation type="journal article" date="2019" name="Int. J. Syst. Evol. Microbiol.">
        <title>The Global Catalogue of Microorganisms (GCM) 10K type strain sequencing project: providing services to taxonomists for standard genome sequencing and annotation.</title>
        <authorList>
            <consortium name="The Broad Institute Genomics Platform"/>
            <consortium name="The Broad Institute Genome Sequencing Center for Infectious Disease"/>
            <person name="Wu L."/>
            <person name="Ma J."/>
        </authorList>
    </citation>
    <scope>NUCLEOTIDE SEQUENCE [LARGE SCALE GENOMIC DNA]</scope>
    <source>
        <strain evidence="5">DT92</strain>
    </source>
</reference>
<evidence type="ECO:0000256" key="1">
    <source>
        <dbReference type="SAM" id="MobiDB-lite"/>
    </source>
</evidence>
<dbReference type="SUPFAM" id="SSF82153">
    <property type="entry name" value="FAS1 domain"/>
    <property type="match status" value="1"/>
</dbReference>
<keyword evidence="5" id="KW-1185">Reference proteome</keyword>
<organism evidence="4 5">
    <name type="scientific">Aquimarina celericrescens</name>
    <dbReference type="NCBI Taxonomy" id="1964542"/>
    <lineage>
        <taxon>Bacteria</taxon>
        <taxon>Pseudomonadati</taxon>
        <taxon>Bacteroidota</taxon>
        <taxon>Flavobacteriia</taxon>
        <taxon>Flavobacteriales</taxon>
        <taxon>Flavobacteriaceae</taxon>
        <taxon>Aquimarina</taxon>
    </lineage>
</organism>
<protein>
    <submittedName>
        <fullName evidence="4">Fasciclin domain-containing protein</fullName>
    </submittedName>
</protein>
<dbReference type="PANTHER" id="PTHR10900:SF77">
    <property type="entry name" value="FI19380P1"/>
    <property type="match status" value="1"/>
</dbReference>
<dbReference type="PROSITE" id="PS50213">
    <property type="entry name" value="FAS1"/>
    <property type="match status" value="1"/>
</dbReference>
<keyword evidence="2" id="KW-0732">Signal</keyword>
<dbReference type="InterPro" id="IPR000782">
    <property type="entry name" value="FAS1_domain"/>
</dbReference>
<dbReference type="SMART" id="SM00554">
    <property type="entry name" value="FAS1"/>
    <property type="match status" value="1"/>
</dbReference>